<organism evidence="9 10">
    <name type="scientific">Phytophthora megakarya</name>
    <dbReference type="NCBI Taxonomy" id="4795"/>
    <lineage>
        <taxon>Eukaryota</taxon>
        <taxon>Sar</taxon>
        <taxon>Stramenopiles</taxon>
        <taxon>Oomycota</taxon>
        <taxon>Peronosporomycetes</taxon>
        <taxon>Peronosporales</taxon>
        <taxon>Peronosporaceae</taxon>
        <taxon>Phytophthora</taxon>
    </lineage>
</organism>
<evidence type="ECO:0000256" key="2">
    <source>
        <dbReference type="ARBA" id="ARBA00005300"/>
    </source>
</evidence>
<dbReference type="PROSITE" id="PS50879">
    <property type="entry name" value="RNASE_H_1"/>
    <property type="match status" value="1"/>
</dbReference>
<dbReference type="PANTHER" id="PTHR10642:SF26">
    <property type="entry name" value="RIBONUCLEASE H1"/>
    <property type="match status" value="1"/>
</dbReference>
<dbReference type="PANTHER" id="PTHR10642">
    <property type="entry name" value="RIBONUCLEASE H1"/>
    <property type="match status" value="1"/>
</dbReference>
<dbReference type="EMBL" id="NBNE01005819">
    <property type="protein sequence ID" value="OWZ02965.1"/>
    <property type="molecule type" value="Genomic_DNA"/>
</dbReference>
<dbReference type="GO" id="GO:0003676">
    <property type="term" value="F:nucleic acid binding"/>
    <property type="evidence" value="ECO:0007669"/>
    <property type="project" value="InterPro"/>
</dbReference>
<evidence type="ECO:0000313" key="9">
    <source>
        <dbReference type="EMBL" id="OWZ02965.1"/>
    </source>
</evidence>
<keyword evidence="5" id="KW-0479">Metal-binding</keyword>
<comment type="catalytic activity">
    <reaction evidence="1">
        <text>Endonucleolytic cleavage to 5'-phosphomonoester.</text>
        <dbReference type="EC" id="3.1.26.4"/>
    </reaction>
</comment>
<dbReference type="SUPFAM" id="SSF53098">
    <property type="entry name" value="Ribonuclease H-like"/>
    <property type="match status" value="1"/>
</dbReference>
<dbReference type="InterPro" id="IPR036397">
    <property type="entry name" value="RNaseH_sf"/>
</dbReference>
<comment type="similarity">
    <text evidence="2">Belongs to the RNase H family.</text>
</comment>
<sequence length="209" mass="24161">MCLNYDKATAFLNRNNLEVTSSLTYDQEACYFAYNLRGGTMRCPDPKHPNQMVAFCDGNTLRKEQGGCVGGYAYIFPHDQEYTVVRSLERTTNNRAECLAALTALSYANARDFSQSIVLYIYSDSKVLIDSMTKWIYDWQDNGWLTVWGTSVRNRDILELMLELQGPRPVVWQHVEAHTNKRNWESFWNSFADGHARRAARTIYENNVE</sequence>
<dbReference type="GO" id="GO:0046872">
    <property type="term" value="F:metal ion binding"/>
    <property type="evidence" value="ECO:0007669"/>
    <property type="project" value="UniProtKB-KW"/>
</dbReference>
<evidence type="ECO:0000256" key="4">
    <source>
        <dbReference type="ARBA" id="ARBA00022722"/>
    </source>
</evidence>
<evidence type="ECO:0000256" key="5">
    <source>
        <dbReference type="ARBA" id="ARBA00022723"/>
    </source>
</evidence>
<dbReference type="AlphaFoldDB" id="A0A225VC62"/>
<evidence type="ECO:0000256" key="6">
    <source>
        <dbReference type="ARBA" id="ARBA00022759"/>
    </source>
</evidence>
<dbReference type="Proteomes" id="UP000198211">
    <property type="component" value="Unassembled WGS sequence"/>
</dbReference>
<evidence type="ECO:0000256" key="1">
    <source>
        <dbReference type="ARBA" id="ARBA00000077"/>
    </source>
</evidence>
<evidence type="ECO:0000256" key="7">
    <source>
        <dbReference type="ARBA" id="ARBA00022801"/>
    </source>
</evidence>
<gene>
    <name evidence="9" type="ORF">PHMEG_00025382</name>
</gene>
<reference evidence="10" key="1">
    <citation type="submission" date="2017-03" db="EMBL/GenBank/DDBJ databases">
        <title>Phytopthora megakarya and P. palmivora, two closely related causual agents of cacao black pod achieved similar genome size and gene model numbers by different mechanisms.</title>
        <authorList>
            <person name="Ali S."/>
            <person name="Shao J."/>
            <person name="Larry D.J."/>
            <person name="Kronmiller B."/>
            <person name="Shen D."/>
            <person name="Strem M.D."/>
            <person name="Melnick R.L."/>
            <person name="Guiltinan M.J."/>
            <person name="Tyler B.M."/>
            <person name="Meinhardt L.W."/>
            <person name="Bailey B.A."/>
        </authorList>
    </citation>
    <scope>NUCLEOTIDE SEQUENCE [LARGE SCALE GENOMIC DNA]</scope>
    <source>
        <strain evidence="10">zdho120</strain>
    </source>
</reference>
<dbReference type="InterPro" id="IPR050092">
    <property type="entry name" value="RNase_H"/>
</dbReference>
<comment type="caution">
    <text evidence="9">The sequence shown here is derived from an EMBL/GenBank/DDBJ whole genome shotgun (WGS) entry which is preliminary data.</text>
</comment>
<dbReference type="InterPro" id="IPR002156">
    <property type="entry name" value="RNaseH_domain"/>
</dbReference>
<protein>
    <recommendedName>
        <fullName evidence="3">ribonuclease H</fullName>
        <ecNumber evidence="3">3.1.26.4</ecNumber>
    </recommendedName>
</protein>
<dbReference type="EC" id="3.1.26.4" evidence="3"/>
<dbReference type="GO" id="GO:0004523">
    <property type="term" value="F:RNA-DNA hybrid ribonuclease activity"/>
    <property type="evidence" value="ECO:0007669"/>
    <property type="project" value="UniProtKB-EC"/>
</dbReference>
<keyword evidence="4" id="KW-0540">Nuclease</keyword>
<evidence type="ECO:0000313" key="10">
    <source>
        <dbReference type="Proteomes" id="UP000198211"/>
    </source>
</evidence>
<dbReference type="STRING" id="4795.A0A225VC62"/>
<keyword evidence="6" id="KW-0255">Endonuclease</keyword>
<dbReference type="Gene3D" id="3.30.420.10">
    <property type="entry name" value="Ribonuclease H-like superfamily/Ribonuclease H"/>
    <property type="match status" value="1"/>
</dbReference>
<keyword evidence="7" id="KW-0378">Hydrolase</keyword>
<evidence type="ECO:0000259" key="8">
    <source>
        <dbReference type="PROSITE" id="PS50879"/>
    </source>
</evidence>
<keyword evidence="10" id="KW-1185">Reference proteome</keyword>
<dbReference type="OrthoDB" id="407198at2759"/>
<feature type="domain" description="RNase H type-1" evidence="8">
    <location>
        <begin position="48"/>
        <end position="201"/>
    </location>
</feature>
<evidence type="ECO:0000256" key="3">
    <source>
        <dbReference type="ARBA" id="ARBA00012180"/>
    </source>
</evidence>
<accession>A0A225VC62</accession>
<dbReference type="GO" id="GO:0043137">
    <property type="term" value="P:DNA replication, removal of RNA primer"/>
    <property type="evidence" value="ECO:0007669"/>
    <property type="project" value="TreeGrafter"/>
</dbReference>
<proteinExistence type="inferred from homology"/>
<dbReference type="InterPro" id="IPR012337">
    <property type="entry name" value="RNaseH-like_sf"/>
</dbReference>
<dbReference type="Pfam" id="PF00075">
    <property type="entry name" value="RNase_H"/>
    <property type="match status" value="1"/>
</dbReference>
<name>A0A225VC62_9STRA</name>